<evidence type="ECO:0000313" key="2">
    <source>
        <dbReference type="EMBL" id="SCW00255.1"/>
    </source>
</evidence>
<dbReference type="OrthoDB" id="4056983at2759"/>
<dbReference type="EMBL" id="LT598485">
    <property type="protein sequence ID" value="SCW00255.1"/>
    <property type="molecule type" value="Genomic_DNA"/>
</dbReference>
<keyword evidence="3" id="KW-1185">Reference proteome</keyword>
<dbReference type="OMA" id="ELAIEWN"/>
<dbReference type="Gene3D" id="3.40.50.300">
    <property type="entry name" value="P-loop containing nucleotide triphosphate hydrolases"/>
    <property type="match status" value="1"/>
</dbReference>
<organism evidence="2 3">
    <name type="scientific">Lachancea fermentati</name>
    <name type="common">Zygosaccharomyces fermentati</name>
    <dbReference type="NCBI Taxonomy" id="4955"/>
    <lineage>
        <taxon>Eukaryota</taxon>
        <taxon>Fungi</taxon>
        <taxon>Dikarya</taxon>
        <taxon>Ascomycota</taxon>
        <taxon>Saccharomycotina</taxon>
        <taxon>Saccharomycetes</taxon>
        <taxon>Saccharomycetales</taxon>
        <taxon>Saccharomycetaceae</taxon>
        <taxon>Lachancea</taxon>
    </lineage>
</organism>
<dbReference type="STRING" id="4955.A0A1G4M972"/>
<evidence type="ECO:0000313" key="3">
    <source>
        <dbReference type="Proteomes" id="UP000190831"/>
    </source>
</evidence>
<evidence type="ECO:0000259" key="1">
    <source>
        <dbReference type="PROSITE" id="PS51194"/>
    </source>
</evidence>
<protein>
    <submittedName>
        <fullName evidence="2">LAFE_0C00144g1_1</fullName>
    </submittedName>
</protein>
<dbReference type="AlphaFoldDB" id="A0A1G4M972"/>
<dbReference type="CDD" id="cd18785">
    <property type="entry name" value="SF2_C"/>
    <property type="match status" value="1"/>
</dbReference>
<gene>
    <name evidence="2" type="ORF">LAFE_0C00144G</name>
</gene>
<name>A0A1G4M972_LACFM</name>
<dbReference type="InterPro" id="IPR027417">
    <property type="entry name" value="P-loop_NTPase"/>
</dbReference>
<dbReference type="SUPFAM" id="SSF52540">
    <property type="entry name" value="P-loop containing nucleoside triphosphate hydrolases"/>
    <property type="match status" value="1"/>
</dbReference>
<dbReference type="Pfam" id="PF00271">
    <property type="entry name" value="Helicase_C"/>
    <property type="match status" value="1"/>
</dbReference>
<accession>A0A1G4M972</accession>
<dbReference type="PROSITE" id="PS51194">
    <property type="entry name" value="HELICASE_CTER"/>
    <property type="match status" value="1"/>
</dbReference>
<reference evidence="2 3" key="1">
    <citation type="submission" date="2016-03" db="EMBL/GenBank/DDBJ databases">
        <authorList>
            <person name="Devillers H."/>
        </authorList>
    </citation>
    <scope>NUCLEOTIDE SEQUENCE [LARGE SCALE GENOMIC DNA]</scope>
    <source>
        <strain evidence="2">CBS 6772</strain>
    </source>
</reference>
<dbReference type="InterPro" id="IPR001650">
    <property type="entry name" value="Helicase_C-like"/>
</dbReference>
<sequence length="244" mass="27946">METEEYRRETFEPMRNVDFNKFEKVLFLSATATDWDDSKQAMCRLGFRGVLKEDEDARLMDFKTKVINLIDKPPLGHIYKDIIKSNDSPREALELLKSLFALEPHSKAIVAVGRRALVGELAIEWNRYFNILWIHGSLSSEEKTRRTQTFINDGSMRVLIGTKLVSEGIDVKELRMVLIVDYLPQIGEYIQCAGRLRSNGFCSLVLNNDELPSPSQRERDGSMTLGCITSQIRRFYGLSSEGEQ</sequence>
<proteinExistence type="predicted"/>
<feature type="domain" description="Helicase C-terminal" evidence="1">
    <location>
        <begin position="94"/>
        <end position="236"/>
    </location>
</feature>
<dbReference type="Proteomes" id="UP000190831">
    <property type="component" value="Chromosome C"/>
</dbReference>
<dbReference type="SMART" id="SM00490">
    <property type="entry name" value="HELICc"/>
    <property type="match status" value="1"/>
</dbReference>